<keyword evidence="1" id="KW-0596">Phosphopantetheine</keyword>
<evidence type="ECO:0000313" key="7">
    <source>
        <dbReference type="Proteomes" id="UP000245956"/>
    </source>
</evidence>
<dbReference type="GO" id="GO:0031956">
    <property type="term" value="F:medium-chain fatty acid-CoA ligase activity"/>
    <property type="evidence" value="ECO:0007669"/>
    <property type="project" value="TreeGrafter"/>
</dbReference>
<dbReference type="InterPro" id="IPR020806">
    <property type="entry name" value="PKS_PP-bd"/>
</dbReference>
<dbReference type="SMART" id="SM00823">
    <property type="entry name" value="PKS_PP"/>
    <property type="match status" value="1"/>
</dbReference>
<dbReference type="SUPFAM" id="SSF51161">
    <property type="entry name" value="Trimeric LpxA-like enzymes"/>
    <property type="match status" value="3"/>
</dbReference>
<dbReference type="InterPro" id="IPR000873">
    <property type="entry name" value="AMP-dep_synth/lig_dom"/>
</dbReference>
<feature type="transmembrane region" description="Helical" evidence="4">
    <location>
        <begin position="1451"/>
        <end position="1472"/>
    </location>
</feature>
<feature type="transmembrane region" description="Helical" evidence="4">
    <location>
        <begin position="1137"/>
        <end position="1156"/>
    </location>
</feature>
<reference evidence="6 7" key="1">
    <citation type="journal article" date="2016" name="Front. Microbiol.">
        <title>Genome and transcriptome sequences reveal the specific parasitism of the nematophagous Purpureocillium lilacinum 36-1.</title>
        <authorList>
            <person name="Xie J."/>
            <person name="Li S."/>
            <person name="Mo C."/>
            <person name="Xiao X."/>
            <person name="Peng D."/>
            <person name="Wang G."/>
            <person name="Xiao Y."/>
        </authorList>
    </citation>
    <scope>NUCLEOTIDE SEQUENCE [LARGE SCALE GENOMIC DNA]</scope>
    <source>
        <strain evidence="6 7">36-1</strain>
    </source>
</reference>
<dbReference type="PANTHER" id="PTHR43201">
    <property type="entry name" value="ACYL-COA SYNTHETASE"/>
    <property type="match status" value="1"/>
</dbReference>
<feature type="transmembrane region" description="Helical" evidence="4">
    <location>
        <begin position="1181"/>
        <end position="1204"/>
    </location>
</feature>
<dbReference type="Pfam" id="PF00550">
    <property type="entry name" value="PP-binding"/>
    <property type="match status" value="1"/>
</dbReference>
<accession>A0A2U3EKQ2</accession>
<feature type="domain" description="Carrier" evidence="5">
    <location>
        <begin position="796"/>
        <end position="873"/>
    </location>
</feature>
<dbReference type="PANTHER" id="PTHR43201:SF10">
    <property type="entry name" value="CARRIER DOMAIN-CONTAINING PROTEIN"/>
    <property type="match status" value="1"/>
</dbReference>
<keyword evidence="4" id="KW-1133">Transmembrane helix</keyword>
<dbReference type="InterPro" id="IPR011004">
    <property type="entry name" value="Trimer_LpxA-like_sf"/>
</dbReference>
<evidence type="ECO:0000256" key="2">
    <source>
        <dbReference type="ARBA" id="ARBA00022553"/>
    </source>
</evidence>
<dbReference type="GO" id="GO:0031177">
    <property type="term" value="F:phosphopantetheine binding"/>
    <property type="evidence" value="ECO:0007669"/>
    <property type="project" value="InterPro"/>
</dbReference>
<dbReference type="SUPFAM" id="SSF47336">
    <property type="entry name" value="ACP-like"/>
    <property type="match status" value="1"/>
</dbReference>
<feature type="compositionally biased region" description="Basic residues" evidence="3">
    <location>
        <begin position="1371"/>
        <end position="1381"/>
    </location>
</feature>
<feature type="region of interest" description="Disordered" evidence="3">
    <location>
        <begin position="1367"/>
        <end position="1424"/>
    </location>
</feature>
<keyword evidence="4" id="KW-0812">Transmembrane</keyword>
<sequence>MASTAASALVQEDTTGLVEPPAPISLETLPDFLATLYNLPPTDGIRERAYLRAVIDFARLHKDLVLARIAEVSRPSRRALRVLHTLLTEVPGPWPTLALLRCHARLSKSVLETTEVGHHNQSEVSASATASLVKSLCGPLTDLIRRTASPALRTPSSDSSISHTELREFATNFRLPVLPTARKPVVAVALPNGPLLAATCIAVATWYTAAPVNPAAGPVQFQRDIVQIGAKFILTTASLYESLELDSLQVEPLEVQILCMQWDGGGRIKLVTPSGDAVPPGNSKPRPNQADDVSLVLFTSGTTGTRKVVPVTFHSLIAGVVLVVDSWGLSSEDICVNMMPLYHVKELTKSLSGGLTRNVLAPVLAGGSTVCCPAFEPTLFWDVVEHVRPTWYYASPSMHAIVLSYAKERSMSLKKSRVRLVCNAAGNLSPSLARRLRDTFDCAVLPSYGMTECMPISTPPLDYRLDRDGTSGVSIGPELKILDPLDAPVPAGTVGRICVRGTPVFPGYLLPDGSLDKTSFTAEGWFDTGDRGHVDGGGYLFITGRSKEVINRGGELISPFEVEDAIMAAAASTGSAISGRITQALAFPAAHDVLQEVVAVVLVTPTGTPRVDLRGLQLALRSSLQQAKWPTLIVYMDDVPRINNKPLRIQMWERLGLPTVREDMDYLRRHWQASCPSADTPTCVSIGASPVSLDASLVSAALDALVPAGFSHHCREHEMGNGLDIFVAPALDGAGDAPDTATIKLRQQLSDCLHNYMLPERIHVIPQPLPRNAQGQVDEVKLRRILSDVLGQSLGTLDVSTEGKVAKIFADLLTLAPRSIPPDVDFFVLGGDSLRAGRLISALRSSFKVQVPVTLVFNHGTVRDISAYLDKEAHRSSMDADPKEAVNRCATVHSSTSPWLMALQLTPLGVVYPMRRAFQWTVFITALSLTQKWSLNDSVVGRLVALTMCLLCSRIITRILAPLVGIATKWLIIGRYREGLYPMWGGYHTRWWMVDKIVAVCGEGFFGTNDVTRRIYCRLMGARIGANVKLASAALGEWDLLDIRDGAELSQCLCRPFAVEANTSMYLGAIVLGENSTVGVSSIVAPGTAIPPNTCIGPNSSSWELADADEANRDLTPDRAPRPHWVLVALLTTPLRLLAWLLSLLPWAAGLVGMVLEEPRDNDTPLRNILDWFTAAERVGYHFLALLLRTFLSPFLVFGFVVLIRVALDACLGKLGPGPAGGRGAVATWRAAAMKTLMPVSRLRGMTTLFGQHYEATSVALRLLGSRVGERVYWPGTGPEIGDYHLLNVGSDVVFGSRTRIITSDGLGSEPVTIADGAMVADRVCLLPGVHVGEQTTMGSGSLTRRGRRYEAGGTFVGSKGGDAVCLSSSPRHRLRRRVRRRSSEDTLAEPPARTRRVHDRSSDETLTGSCEPSSISPQQTEADGRVPSAAGAYASPFGRAFYLGLAPYRVLGPLLIFCYSAVIAGFTVSYWNAPSIASIQAVDRIMNRLVSRDKNLLAELVVMYSIMVAAMAVFTMLQALLALAVVVAAKWLLVGQRLPGNYDWDKSSYCQRWQLFLAIEGLRRACCRGHGVLGLLTGTHWIVLYFRAMGAKIGKDCALFANGRPSLMFTEPDLVTLGDRVAVDDASIVAHINTRGTFDLNRLDVGSRCVLRSGSRLLSGAIMRPDSCLLEHTLVMGGDIVEEGSVMQGWPAGKLTIDR</sequence>
<gene>
    <name evidence="6" type="ORF">PCL_05678</name>
</gene>
<protein>
    <recommendedName>
        <fullName evidence="5">Carrier domain-containing protein</fullName>
    </recommendedName>
</protein>
<dbReference type="Pfam" id="PF00501">
    <property type="entry name" value="AMP-binding"/>
    <property type="match status" value="1"/>
</dbReference>
<dbReference type="Gene3D" id="3.40.50.12780">
    <property type="entry name" value="N-terminal domain of ligase-like"/>
    <property type="match status" value="1"/>
</dbReference>
<feature type="transmembrane region" description="Helical" evidence="4">
    <location>
        <begin position="1502"/>
        <end position="1530"/>
    </location>
</feature>
<dbReference type="Proteomes" id="UP000245956">
    <property type="component" value="Unassembled WGS sequence"/>
</dbReference>
<organism evidence="6 7">
    <name type="scientific">Purpureocillium lilacinum</name>
    <name type="common">Paecilomyces lilacinus</name>
    <dbReference type="NCBI Taxonomy" id="33203"/>
    <lineage>
        <taxon>Eukaryota</taxon>
        <taxon>Fungi</taxon>
        <taxon>Dikarya</taxon>
        <taxon>Ascomycota</taxon>
        <taxon>Pezizomycotina</taxon>
        <taxon>Sordariomycetes</taxon>
        <taxon>Hypocreomycetidae</taxon>
        <taxon>Hypocreales</taxon>
        <taxon>Ophiocordycipitaceae</taxon>
        <taxon>Purpureocillium</taxon>
    </lineage>
</organism>
<dbReference type="Gene3D" id="3.30.300.30">
    <property type="match status" value="2"/>
</dbReference>
<dbReference type="InterPro" id="IPR009081">
    <property type="entry name" value="PP-bd_ACP"/>
</dbReference>
<feature type="compositionally biased region" description="Polar residues" evidence="3">
    <location>
        <begin position="1405"/>
        <end position="1422"/>
    </location>
</feature>
<dbReference type="Gene3D" id="2.160.10.10">
    <property type="entry name" value="Hexapeptide repeat proteins"/>
    <property type="match status" value="1"/>
</dbReference>
<evidence type="ECO:0000256" key="4">
    <source>
        <dbReference type="SAM" id="Phobius"/>
    </source>
</evidence>
<dbReference type="InterPro" id="IPR036736">
    <property type="entry name" value="ACP-like_sf"/>
</dbReference>
<evidence type="ECO:0000259" key="5">
    <source>
        <dbReference type="PROSITE" id="PS50075"/>
    </source>
</evidence>
<proteinExistence type="predicted"/>
<comment type="caution">
    <text evidence="6">The sequence shown here is derived from an EMBL/GenBank/DDBJ whole genome shotgun (WGS) entry which is preliminary data.</text>
</comment>
<dbReference type="InterPro" id="IPR042099">
    <property type="entry name" value="ANL_N_sf"/>
</dbReference>
<dbReference type="SUPFAM" id="SSF56801">
    <property type="entry name" value="Acetyl-CoA synthetase-like"/>
    <property type="match status" value="2"/>
</dbReference>
<dbReference type="GO" id="GO:0006631">
    <property type="term" value="P:fatty acid metabolic process"/>
    <property type="evidence" value="ECO:0007669"/>
    <property type="project" value="TreeGrafter"/>
</dbReference>
<dbReference type="PROSITE" id="PS50075">
    <property type="entry name" value="CARRIER"/>
    <property type="match status" value="1"/>
</dbReference>
<evidence type="ECO:0000256" key="3">
    <source>
        <dbReference type="SAM" id="MobiDB-lite"/>
    </source>
</evidence>
<keyword evidence="4" id="KW-0472">Membrane</keyword>
<name>A0A2U3EKQ2_PURLI</name>
<dbReference type="Gene3D" id="1.10.1200.10">
    <property type="entry name" value="ACP-like"/>
    <property type="match status" value="1"/>
</dbReference>
<evidence type="ECO:0000313" key="6">
    <source>
        <dbReference type="EMBL" id="PWI75020.1"/>
    </source>
</evidence>
<evidence type="ECO:0000256" key="1">
    <source>
        <dbReference type="ARBA" id="ARBA00022450"/>
    </source>
</evidence>
<dbReference type="EMBL" id="LCWV01000002">
    <property type="protein sequence ID" value="PWI75020.1"/>
    <property type="molecule type" value="Genomic_DNA"/>
</dbReference>
<keyword evidence="2" id="KW-0597">Phosphoprotein</keyword>
<dbReference type="InterPro" id="IPR045851">
    <property type="entry name" value="AMP-bd_C_sf"/>
</dbReference>